<dbReference type="Pfam" id="PF19435">
    <property type="entry name" value="IntS14_b-barrel"/>
    <property type="match status" value="1"/>
</dbReference>
<organism evidence="5">
    <name type="scientific">Schistocephalus solidus</name>
    <name type="common">Tapeworm</name>
    <dbReference type="NCBI Taxonomy" id="70667"/>
    <lineage>
        <taxon>Eukaryota</taxon>
        <taxon>Metazoa</taxon>
        <taxon>Spiralia</taxon>
        <taxon>Lophotrochozoa</taxon>
        <taxon>Platyhelminthes</taxon>
        <taxon>Cestoda</taxon>
        <taxon>Eucestoda</taxon>
        <taxon>Diphyllobothriidea</taxon>
        <taxon>Diphyllobothriidae</taxon>
        <taxon>Schistocephalus</taxon>
    </lineage>
</organism>
<name>A0A0X3PLK7_SCHSO</name>
<evidence type="ECO:0000313" key="5">
    <source>
        <dbReference type="EMBL" id="JAP50737.1"/>
    </source>
</evidence>
<dbReference type="Pfam" id="PF20504">
    <property type="entry name" value="IntS14_C"/>
    <property type="match status" value="1"/>
</dbReference>
<evidence type="ECO:0000256" key="2">
    <source>
        <dbReference type="ARBA" id="ARBA00023242"/>
    </source>
</evidence>
<dbReference type="GO" id="GO:0032039">
    <property type="term" value="C:integrator complex"/>
    <property type="evidence" value="ECO:0007669"/>
    <property type="project" value="InterPro"/>
</dbReference>
<feature type="domain" description="Integrator complex subunit 14 C-terminal" evidence="4">
    <location>
        <begin position="355"/>
        <end position="415"/>
    </location>
</feature>
<evidence type="ECO:0000259" key="4">
    <source>
        <dbReference type="Pfam" id="PF20504"/>
    </source>
</evidence>
<protein>
    <submittedName>
        <fullName evidence="5">von Willebrand factor A domain-containing protein 9</fullName>
    </submittedName>
</protein>
<keyword evidence="2" id="KW-0539">Nucleus</keyword>
<comment type="subcellular location">
    <subcellularLocation>
        <location evidence="1">Nucleus</location>
    </subcellularLocation>
</comment>
<gene>
    <name evidence="5" type="primary">VWA9</name>
    <name evidence="5" type="ORF">TR97060</name>
</gene>
<dbReference type="PANTHER" id="PTHR13532:SF3">
    <property type="entry name" value="INTEGRATOR COMPLEX SUBUNIT 14"/>
    <property type="match status" value="1"/>
</dbReference>
<proteinExistence type="predicted"/>
<dbReference type="InterPro" id="IPR039841">
    <property type="entry name" value="INTS14"/>
</dbReference>
<accession>A0A0X3PLK7</accession>
<feature type="non-terminal residue" evidence="5">
    <location>
        <position position="1"/>
    </location>
</feature>
<evidence type="ECO:0000256" key="1">
    <source>
        <dbReference type="ARBA" id="ARBA00004123"/>
    </source>
</evidence>
<dbReference type="InterPro" id="IPR046471">
    <property type="entry name" value="IntS14_C"/>
</dbReference>
<evidence type="ECO:0000259" key="3">
    <source>
        <dbReference type="Pfam" id="PF19435"/>
    </source>
</evidence>
<dbReference type="GO" id="GO:0034472">
    <property type="term" value="P:snRNA 3'-end processing"/>
    <property type="evidence" value="ECO:0007669"/>
    <property type="project" value="TreeGrafter"/>
</dbReference>
<dbReference type="AlphaFoldDB" id="A0A0X3PLK7"/>
<dbReference type="PANTHER" id="PTHR13532">
    <property type="match status" value="1"/>
</dbReference>
<dbReference type="InterPro" id="IPR045814">
    <property type="entry name" value="IntS14_b-barrel"/>
</dbReference>
<reference evidence="5" key="1">
    <citation type="submission" date="2016-01" db="EMBL/GenBank/DDBJ databases">
        <title>Reference transcriptome for the parasite Schistocephalus solidus: insights into the molecular evolution of parasitism.</title>
        <authorList>
            <person name="Hebert F.O."/>
            <person name="Grambauer S."/>
            <person name="Barber I."/>
            <person name="Landry C.R."/>
            <person name="Aubin-Horth N."/>
        </authorList>
    </citation>
    <scope>NUCLEOTIDE SEQUENCE</scope>
</reference>
<dbReference type="EMBL" id="GEEE01012488">
    <property type="protein sequence ID" value="JAP50737.1"/>
    <property type="molecule type" value="Transcribed_RNA"/>
</dbReference>
<sequence length="446" mass="49480">PGSADKSMFTEFTSDSEILEKSVDLLTFPSLSELSKRYTETFPLTAFELQMQKFAFSHHCRVVVLMDGCSSNFSDIMDHDLASREVRLDGTCIVVSLSGSQVNSTLRRLQANFKHSTLLSSVSVGATNLPTDRMTDMLVNAVFGTQTCESEHPTLIACGHLFSSAVLTPRPCFRHRDDLNCLELQLFVEIFGFLNAADISHPPIRSRHTVLALPQPIAQSEVTPGLLEMLLLTMSSTLTVAMVTVYLQPPVSRPTVFKLTEDSRPPHVLPDSRRFLTHGFIHRFNSKRDCLMLSLFPEECTGLPWLGQFAHLAPVADFAGSLLYNDADNTSPFPVREADKLSYKQSGSSDFQYVNWVHSPHGPTNDVNKVVRLAKRLPEKSAVFFKELNRVKAAALACGWPSLLSALYGLILENVQKTPETDVHLETISKILTVSNDDQPMSPVPV</sequence>
<feature type="domain" description="Integrator complex subunit 14 beta-barrel" evidence="3">
    <location>
        <begin position="154"/>
        <end position="215"/>
    </location>
</feature>